<comment type="pathway">
    <text evidence="2">Purine metabolism; 7-cyano-7-deazaguanine biosynthesis.</text>
</comment>
<sequence length="166" mass="18832">MPRRSAAAKSAPRPARAPAPRVLPGTVYITRQVHFNAAHRLHNPSKSQKWNEEKYGLCTNPHWHGHNYVLEVTVAGEPQPDTGYVLDLAELKRVLQRVILDRCDHRNLNEEVEFLQGLIPSTENLAIAFWNEIEPALPAGRLHRLRLYETPRNFVEYFGAQAPAAS</sequence>
<keyword evidence="13" id="KW-1185">Reference proteome</keyword>
<dbReference type="Proteomes" id="UP000825051">
    <property type="component" value="Chromosome"/>
</dbReference>
<evidence type="ECO:0000256" key="1">
    <source>
        <dbReference type="ARBA" id="ARBA00001947"/>
    </source>
</evidence>
<accession>A0A8F9TV97</accession>
<comment type="similarity">
    <text evidence="3">Belongs to the PTPS family. QueD subfamily.</text>
</comment>
<dbReference type="SUPFAM" id="SSF55620">
    <property type="entry name" value="Tetrahydrobiopterin biosynthesis enzymes-like"/>
    <property type="match status" value="1"/>
</dbReference>
<dbReference type="PANTHER" id="PTHR12589">
    <property type="entry name" value="PYRUVOYL TETRAHYDROBIOPTERIN SYNTHASE"/>
    <property type="match status" value="1"/>
</dbReference>
<keyword evidence="6" id="KW-0479">Metal-binding</keyword>
<dbReference type="EMBL" id="CP080507">
    <property type="protein sequence ID" value="QYM78227.1"/>
    <property type="molecule type" value="Genomic_DNA"/>
</dbReference>
<evidence type="ECO:0000256" key="5">
    <source>
        <dbReference type="ARBA" id="ARBA00018141"/>
    </source>
</evidence>
<protein>
    <recommendedName>
        <fullName evidence="5">6-carboxy-5,6,7,8-tetrahydropterin synthase</fullName>
        <ecNumber evidence="4">4.1.2.50</ecNumber>
    </recommendedName>
    <alternativeName>
        <fullName evidence="9">Queuosine biosynthesis protein QueD</fullName>
    </alternativeName>
</protein>
<reference evidence="12" key="1">
    <citation type="submission" date="2021-08" db="EMBL/GenBank/DDBJ databases">
        <title>Genome of a novel bacterium of the phylum Verrucomicrobia, Oleiharenicola sp. KSB-15.</title>
        <authorList>
            <person name="Chung J.-H."/>
            <person name="Ahn J.-H."/>
            <person name="Yoon Y."/>
            <person name="Kim D.-Y."/>
            <person name="An S.-H."/>
            <person name="Park I."/>
            <person name="Yeon J."/>
        </authorList>
    </citation>
    <scope>NUCLEOTIDE SEQUENCE</scope>
    <source>
        <strain evidence="12">KSB-15</strain>
    </source>
</reference>
<dbReference type="InterPro" id="IPR007115">
    <property type="entry name" value="6-PTP_synth/QueD"/>
</dbReference>
<dbReference type="GO" id="GO:0046872">
    <property type="term" value="F:metal ion binding"/>
    <property type="evidence" value="ECO:0007669"/>
    <property type="project" value="UniProtKB-KW"/>
</dbReference>
<evidence type="ECO:0000313" key="12">
    <source>
        <dbReference type="EMBL" id="QYM78227.1"/>
    </source>
</evidence>
<keyword evidence="8" id="KW-0456">Lyase</keyword>
<keyword evidence="7" id="KW-0862">Zinc</keyword>
<dbReference type="FunFam" id="3.30.479.10:FF:000003">
    <property type="entry name" value="6-pyruvoyl tetrahydrobiopterin synthase"/>
    <property type="match status" value="1"/>
</dbReference>
<dbReference type="Pfam" id="PF01242">
    <property type="entry name" value="PTPS"/>
    <property type="match status" value="1"/>
</dbReference>
<evidence type="ECO:0000256" key="7">
    <source>
        <dbReference type="ARBA" id="ARBA00022833"/>
    </source>
</evidence>
<dbReference type="EC" id="4.1.2.50" evidence="4"/>
<evidence type="ECO:0000256" key="6">
    <source>
        <dbReference type="ARBA" id="ARBA00022723"/>
    </source>
</evidence>
<evidence type="ECO:0000313" key="13">
    <source>
        <dbReference type="Proteomes" id="UP000825051"/>
    </source>
</evidence>
<evidence type="ECO:0000256" key="3">
    <source>
        <dbReference type="ARBA" id="ARBA00008900"/>
    </source>
</evidence>
<evidence type="ECO:0000256" key="11">
    <source>
        <dbReference type="SAM" id="MobiDB-lite"/>
    </source>
</evidence>
<evidence type="ECO:0000256" key="10">
    <source>
        <dbReference type="ARBA" id="ARBA00048807"/>
    </source>
</evidence>
<proteinExistence type="inferred from homology"/>
<name>A0A8F9TV97_9BACT</name>
<dbReference type="InterPro" id="IPR038418">
    <property type="entry name" value="6-PTP_synth/QueD_sf"/>
</dbReference>
<dbReference type="UniPathway" id="UPA00391"/>
<evidence type="ECO:0000256" key="4">
    <source>
        <dbReference type="ARBA" id="ARBA00012982"/>
    </source>
</evidence>
<dbReference type="PANTHER" id="PTHR12589:SF7">
    <property type="entry name" value="6-PYRUVOYL TETRAHYDROBIOPTERIN SYNTHASE"/>
    <property type="match status" value="1"/>
</dbReference>
<gene>
    <name evidence="12" type="ORF">K0B96_13070</name>
</gene>
<dbReference type="GO" id="GO:0070497">
    <property type="term" value="F:6-carboxytetrahydropterin synthase activity"/>
    <property type="evidence" value="ECO:0007669"/>
    <property type="project" value="UniProtKB-EC"/>
</dbReference>
<feature type="region of interest" description="Disordered" evidence="11">
    <location>
        <begin position="1"/>
        <end position="20"/>
    </location>
</feature>
<dbReference type="AlphaFoldDB" id="A0A8F9TV97"/>
<evidence type="ECO:0000256" key="9">
    <source>
        <dbReference type="ARBA" id="ARBA00031449"/>
    </source>
</evidence>
<dbReference type="RefSeq" id="WP_220161331.1">
    <property type="nucleotide sequence ID" value="NZ_CP080507.1"/>
</dbReference>
<dbReference type="Gene3D" id="3.30.479.10">
    <property type="entry name" value="6-pyruvoyl tetrahydropterin synthase/QueD"/>
    <property type="match status" value="1"/>
</dbReference>
<organism evidence="12 13">
    <name type="scientific">Horticoccus luteus</name>
    <dbReference type="NCBI Taxonomy" id="2862869"/>
    <lineage>
        <taxon>Bacteria</taxon>
        <taxon>Pseudomonadati</taxon>
        <taxon>Verrucomicrobiota</taxon>
        <taxon>Opitutia</taxon>
        <taxon>Opitutales</taxon>
        <taxon>Opitutaceae</taxon>
        <taxon>Horticoccus</taxon>
    </lineage>
</organism>
<evidence type="ECO:0000256" key="2">
    <source>
        <dbReference type="ARBA" id="ARBA00005061"/>
    </source>
</evidence>
<evidence type="ECO:0000256" key="8">
    <source>
        <dbReference type="ARBA" id="ARBA00023239"/>
    </source>
</evidence>
<dbReference type="KEGG" id="ole:K0B96_13070"/>
<comment type="cofactor">
    <cofactor evidence="1">
        <name>Zn(2+)</name>
        <dbReference type="ChEBI" id="CHEBI:29105"/>
    </cofactor>
</comment>
<comment type="catalytic activity">
    <reaction evidence="10">
        <text>7,8-dihydroneopterin 3'-triphosphate + H2O = 6-carboxy-5,6,7,8-tetrahydropterin + triphosphate + acetaldehyde + 2 H(+)</text>
        <dbReference type="Rhea" id="RHEA:27966"/>
        <dbReference type="ChEBI" id="CHEBI:15343"/>
        <dbReference type="ChEBI" id="CHEBI:15377"/>
        <dbReference type="ChEBI" id="CHEBI:15378"/>
        <dbReference type="ChEBI" id="CHEBI:18036"/>
        <dbReference type="ChEBI" id="CHEBI:58462"/>
        <dbReference type="ChEBI" id="CHEBI:61032"/>
        <dbReference type="EC" id="4.1.2.50"/>
    </reaction>
</comment>